<proteinExistence type="predicted"/>
<keyword evidence="2" id="KW-0175">Coiled coil</keyword>
<evidence type="ECO:0000256" key="3">
    <source>
        <dbReference type="SAM" id="MobiDB-lite"/>
    </source>
</evidence>
<dbReference type="Proteomes" id="UP000239899">
    <property type="component" value="Unassembled WGS sequence"/>
</dbReference>
<feature type="coiled-coil region" evidence="2">
    <location>
        <begin position="110"/>
        <end position="159"/>
    </location>
</feature>
<dbReference type="GO" id="GO:0005930">
    <property type="term" value="C:axoneme"/>
    <property type="evidence" value="ECO:0007669"/>
    <property type="project" value="UniProtKB-SubCell"/>
</dbReference>
<name>A0A2P6TMG2_CHLSO</name>
<keyword evidence="5" id="KW-1185">Reference proteome</keyword>
<dbReference type="AlphaFoldDB" id="A0A2P6TMG2"/>
<reference evidence="4 5" key="1">
    <citation type="journal article" date="2018" name="Plant J.">
        <title>Genome sequences of Chlorella sorokiniana UTEX 1602 and Micractinium conductrix SAG 241.80: implications to maltose excretion by a green alga.</title>
        <authorList>
            <person name="Arriola M.B."/>
            <person name="Velmurugan N."/>
            <person name="Zhang Y."/>
            <person name="Plunkett M.H."/>
            <person name="Hondzo H."/>
            <person name="Barney B.M."/>
        </authorList>
    </citation>
    <scope>NUCLEOTIDE SEQUENCE [LARGE SCALE GENOMIC DNA]</scope>
    <source>
        <strain evidence="5">UTEX 1602</strain>
    </source>
</reference>
<comment type="caution">
    <text evidence="4">The sequence shown here is derived from an EMBL/GenBank/DDBJ whole genome shotgun (WGS) entry which is preliminary data.</text>
</comment>
<evidence type="ECO:0000256" key="2">
    <source>
        <dbReference type="SAM" id="Coils"/>
    </source>
</evidence>
<accession>A0A2P6TMG2</accession>
<feature type="region of interest" description="Disordered" evidence="3">
    <location>
        <begin position="20"/>
        <end position="43"/>
    </location>
</feature>
<comment type="subcellular location">
    <subcellularLocation>
        <location evidence="1">Cytoplasm</location>
        <location evidence="1">Cytoskeleton</location>
        <location evidence="1">Cilium axoneme</location>
    </subcellularLocation>
</comment>
<gene>
    <name evidence="4" type="ORF">C2E21_5829</name>
</gene>
<sequence length="739" mass="77027">MESGDVLNVLRGAARELSAYRSASQPGTPTAGGGGSDAAAALPAAAPPSQAQMLLQIAALHKAFLALSEAFLEEQEARQTERTDAVKQAASLQAEAAQLAAAQGQQAHSQALLAQRCSQLEQEVARLKLQLEDQEAEAAEALQQQADSLAARLEAAAAAAAEQAVQRWASEALPPLMQPMQEAVAATADLSASVAAEVAGLAGRVGQLGDCCRQLEAARANHEQRLCHAEQCSLDASGGGNPANQQQLDALGQQVHSLQVGHAQLDEAVQGLRQQAAAAAHQAAAAAQHAAAAAATPQPSASWQSWAAAALSPELEAAAVELPSLRRKLAALADQQAQQAGKADVLQSVLTDVAALARHTRALDREVRGLHTKCQHTEEALLQSSAAFSKALRLPSPLGPFTSFPPQLAAAGLLVSKRWHRVFLSEPALWREFSLSHVATAGRLASELTLLRRVGGLVAVLQVPELNLEALAAALAAAQPGRLRELAISASSWQQVAAVARLFSLSKLEIELKQPAGLGAALPHLPYLSSLNLSSGSAKMRQADLAGIMAATQLTELVLQMGSYEQPVALSQLTCLSRLRKLHLTAQKGAAQVNPPQPALLPALTSFLFQSDVLGLSDTSGVQVADCAVRSCEFAPIFAGTADGQDGAAALLTIEQCVPKDGWPALLTALRPGSVPAVQALQLLSCRLDPAAVLQCTALATLDSLLAHLPSLRRLQVWGTGIPEQLQKHAAQVVSLRGD</sequence>
<evidence type="ECO:0000256" key="1">
    <source>
        <dbReference type="ARBA" id="ARBA00004430"/>
    </source>
</evidence>
<evidence type="ECO:0000313" key="4">
    <source>
        <dbReference type="EMBL" id="PRW45520.1"/>
    </source>
</evidence>
<dbReference type="SUPFAM" id="SSF52058">
    <property type="entry name" value="L domain-like"/>
    <property type="match status" value="1"/>
</dbReference>
<organism evidence="4 5">
    <name type="scientific">Chlorella sorokiniana</name>
    <name type="common">Freshwater green alga</name>
    <dbReference type="NCBI Taxonomy" id="3076"/>
    <lineage>
        <taxon>Eukaryota</taxon>
        <taxon>Viridiplantae</taxon>
        <taxon>Chlorophyta</taxon>
        <taxon>core chlorophytes</taxon>
        <taxon>Trebouxiophyceae</taxon>
        <taxon>Chlorellales</taxon>
        <taxon>Chlorellaceae</taxon>
        <taxon>Chlorella clade</taxon>
        <taxon>Chlorella</taxon>
    </lineage>
</organism>
<protein>
    <submittedName>
        <fullName evidence="4">Uncharacterized protein</fullName>
    </submittedName>
</protein>
<dbReference type="Gene3D" id="3.80.10.10">
    <property type="entry name" value="Ribonuclease Inhibitor"/>
    <property type="match status" value="1"/>
</dbReference>
<dbReference type="InterPro" id="IPR032675">
    <property type="entry name" value="LRR_dom_sf"/>
</dbReference>
<dbReference type="EMBL" id="LHPG02000011">
    <property type="protein sequence ID" value="PRW45520.1"/>
    <property type="molecule type" value="Genomic_DNA"/>
</dbReference>
<evidence type="ECO:0000313" key="5">
    <source>
        <dbReference type="Proteomes" id="UP000239899"/>
    </source>
</evidence>
<dbReference type="OrthoDB" id="10604824at2759"/>